<dbReference type="OrthoDB" id="9799970at2"/>
<evidence type="ECO:0000256" key="1">
    <source>
        <dbReference type="SAM" id="Phobius"/>
    </source>
</evidence>
<sequence>MRNDGVLKYRQKRGMSAKKRLFRAAFAVMAAVLSAIMLIQLVMTKSDEKNLEKLGLDSARLLSGLDPGVARKMDELLAKTAAIGIRIVITDDFRSMEEQDKLYSQGRTSEGKIVTHAKAGESYHNYGLAIDFALKTKSGKIIWDMNADLNGDGRKDWMQVVTIAKELGFEWGGDWTNFPDYPHLQLSYGLSIAELQRGTKTARSGP</sequence>
<dbReference type="Gene3D" id="3.30.1380.10">
    <property type="match status" value="1"/>
</dbReference>
<dbReference type="GO" id="GO:0008233">
    <property type="term" value="F:peptidase activity"/>
    <property type="evidence" value="ECO:0007669"/>
    <property type="project" value="InterPro"/>
</dbReference>
<dbReference type="InterPro" id="IPR009045">
    <property type="entry name" value="Zn_M74/Hedgehog-like"/>
</dbReference>
<keyword evidence="1" id="KW-0812">Transmembrane</keyword>
<feature type="domain" description="Peptidase M15C" evidence="2">
    <location>
        <begin position="117"/>
        <end position="185"/>
    </location>
</feature>
<proteinExistence type="predicted"/>
<keyword evidence="1" id="KW-1133">Transmembrane helix</keyword>
<evidence type="ECO:0000259" key="2">
    <source>
        <dbReference type="Pfam" id="PF13539"/>
    </source>
</evidence>
<dbReference type="Pfam" id="PF13539">
    <property type="entry name" value="Peptidase_M15_4"/>
    <property type="match status" value="1"/>
</dbReference>
<reference evidence="3 4" key="1">
    <citation type="submission" date="2018-01" db="EMBL/GenBank/DDBJ databases">
        <title>The whole genome sequencing and assembly of Paenibacillus chitinolyticus KCCM 41400 strain.</title>
        <authorList>
            <person name="Kim J.-Y."/>
            <person name="Park M.-K."/>
            <person name="Lee Y.-J."/>
            <person name="Yi H."/>
            <person name="Bahn Y.-S."/>
            <person name="Kim J.F."/>
            <person name="Lee D.-W."/>
        </authorList>
    </citation>
    <scope>NUCLEOTIDE SEQUENCE [LARGE SCALE GENOMIC DNA]</scope>
    <source>
        <strain evidence="3 4">KCCM 41400</strain>
    </source>
</reference>
<dbReference type="PANTHER" id="PTHR34385:SF1">
    <property type="entry name" value="PEPTIDOGLYCAN L-ALANYL-D-GLUTAMATE ENDOPEPTIDASE CWLK"/>
    <property type="match status" value="1"/>
</dbReference>
<organism evidence="3 4">
    <name type="scientific">Paenibacillus chitinolyticus</name>
    <dbReference type="NCBI Taxonomy" id="79263"/>
    <lineage>
        <taxon>Bacteria</taxon>
        <taxon>Bacillati</taxon>
        <taxon>Bacillota</taxon>
        <taxon>Bacilli</taxon>
        <taxon>Bacillales</taxon>
        <taxon>Paenibacillaceae</taxon>
        <taxon>Paenibacillus</taxon>
    </lineage>
</organism>
<dbReference type="PANTHER" id="PTHR34385">
    <property type="entry name" value="D-ALANYL-D-ALANINE CARBOXYPEPTIDASE"/>
    <property type="match status" value="1"/>
</dbReference>
<gene>
    <name evidence="3" type="ORF">PC41400_20105</name>
</gene>
<evidence type="ECO:0000313" key="3">
    <source>
        <dbReference type="EMBL" id="QAV19835.1"/>
    </source>
</evidence>
<feature type="transmembrane region" description="Helical" evidence="1">
    <location>
        <begin position="21"/>
        <end position="43"/>
    </location>
</feature>
<name>A0A410WZF5_9BACL</name>
<keyword evidence="1" id="KW-0472">Membrane</keyword>
<dbReference type="InterPro" id="IPR052179">
    <property type="entry name" value="DD-CPase-like"/>
</dbReference>
<dbReference type="CDD" id="cd14845">
    <property type="entry name" value="L-Ala-D-Glu_peptidase_like"/>
    <property type="match status" value="1"/>
</dbReference>
<dbReference type="AlphaFoldDB" id="A0A410WZF5"/>
<dbReference type="SUPFAM" id="SSF55166">
    <property type="entry name" value="Hedgehog/DD-peptidase"/>
    <property type="match status" value="1"/>
</dbReference>
<protein>
    <submittedName>
        <fullName evidence="3">Peptidase M15</fullName>
    </submittedName>
</protein>
<evidence type="ECO:0000313" key="4">
    <source>
        <dbReference type="Proteomes" id="UP000288943"/>
    </source>
</evidence>
<dbReference type="InterPro" id="IPR039561">
    <property type="entry name" value="Peptidase_M15C"/>
</dbReference>
<accession>A0A410WZF5</accession>
<dbReference type="EMBL" id="CP026520">
    <property type="protein sequence ID" value="QAV19835.1"/>
    <property type="molecule type" value="Genomic_DNA"/>
</dbReference>
<dbReference type="KEGG" id="pchi:PC41400_20105"/>
<dbReference type="Proteomes" id="UP000288943">
    <property type="component" value="Chromosome"/>
</dbReference>